<dbReference type="EMBL" id="WBOT01000002">
    <property type="protein sequence ID" value="KAB2334240.1"/>
    <property type="molecule type" value="Genomic_DNA"/>
</dbReference>
<dbReference type="PANTHER" id="PTHR43479">
    <property type="entry name" value="ACREF/ENVCD OPERON REPRESSOR-RELATED"/>
    <property type="match status" value="1"/>
</dbReference>
<evidence type="ECO:0000256" key="1">
    <source>
        <dbReference type="ARBA" id="ARBA00022491"/>
    </source>
</evidence>
<feature type="DNA-binding region" description="H-T-H motif" evidence="3">
    <location>
        <begin position="26"/>
        <end position="45"/>
    </location>
</feature>
<dbReference type="InterPro" id="IPR050624">
    <property type="entry name" value="HTH-type_Tx_Regulator"/>
</dbReference>
<sequence>MKKNARDAIVDAAVNLFNHKGFKGTSVRDISEKAGSNSANIAYYFGNKEGLLEYCFTAYYEGYLKEMEKAVAFLEDGAIICLKKTLERIIYYQFENSQLTRMIVREMSLDSQMVREIMSTYAMKEKYFFQNIFEYGFANGEFRQESSGYYLLQLKGLLTMPFLNTHYMTEVLYLLPQEKYFADKYLQELYSWVDGRMNSQQLEKQILTVSS</sequence>
<dbReference type="NCBIfam" id="NF037937">
    <property type="entry name" value="septum_RefZ"/>
    <property type="match status" value="1"/>
</dbReference>
<dbReference type="InterPro" id="IPR009057">
    <property type="entry name" value="Homeodomain-like_sf"/>
</dbReference>
<dbReference type="InterPro" id="IPR036271">
    <property type="entry name" value="Tet_transcr_reg_TetR-rel_C_sf"/>
</dbReference>
<dbReference type="PROSITE" id="PS50977">
    <property type="entry name" value="HTH_TETR_2"/>
    <property type="match status" value="1"/>
</dbReference>
<evidence type="ECO:0000256" key="2">
    <source>
        <dbReference type="ARBA" id="ARBA00023125"/>
    </source>
</evidence>
<evidence type="ECO:0000313" key="6">
    <source>
        <dbReference type="Proteomes" id="UP000441354"/>
    </source>
</evidence>
<feature type="domain" description="HTH tetR-type" evidence="4">
    <location>
        <begin position="3"/>
        <end position="63"/>
    </location>
</feature>
<dbReference type="Proteomes" id="UP000441354">
    <property type="component" value="Unassembled WGS sequence"/>
</dbReference>
<dbReference type="PANTHER" id="PTHR43479:SF11">
    <property type="entry name" value="ACREF_ENVCD OPERON REPRESSOR-RELATED"/>
    <property type="match status" value="1"/>
</dbReference>
<dbReference type="AlphaFoldDB" id="A0A7V7UWJ6"/>
<dbReference type="SUPFAM" id="SSF48498">
    <property type="entry name" value="Tetracyclin repressor-like, C-terminal domain"/>
    <property type="match status" value="1"/>
</dbReference>
<dbReference type="PRINTS" id="PR00455">
    <property type="entry name" value="HTHTETR"/>
</dbReference>
<keyword evidence="1" id="KW-0678">Repressor</keyword>
<evidence type="ECO:0000259" key="4">
    <source>
        <dbReference type="PROSITE" id="PS50977"/>
    </source>
</evidence>
<reference evidence="5 6" key="1">
    <citation type="journal article" date="2014" name="Arch. Microbiol.">
        <title>Bacillus mesophilum sp. nov., strain IITR-54T, a novel 4-chlorobiphenyl dechlorinating bacterium.</title>
        <authorList>
            <person name="Manickam N."/>
            <person name="Singh N.K."/>
            <person name="Bajaj A."/>
            <person name="Kumar R.M."/>
            <person name="Kaur G."/>
            <person name="Kaur N."/>
            <person name="Bala M."/>
            <person name="Kumar A."/>
            <person name="Mayilraj S."/>
        </authorList>
    </citation>
    <scope>NUCLEOTIDE SEQUENCE [LARGE SCALE GENOMIC DNA]</scope>
    <source>
        <strain evidence="5 6">IITR-54</strain>
    </source>
</reference>
<keyword evidence="6" id="KW-1185">Reference proteome</keyword>
<name>A0A7V7UWJ6_9BACI</name>
<dbReference type="SUPFAM" id="SSF46689">
    <property type="entry name" value="Homeodomain-like"/>
    <property type="match status" value="1"/>
</dbReference>
<gene>
    <name evidence="5" type="ORF">F7732_09220</name>
</gene>
<evidence type="ECO:0000313" key="5">
    <source>
        <dbReference type="EMBL" id="KAB2334240.1"/>
    </source>
</evidence>
<accession>A0A7V7UWJ6</accession>
<dbReference type="Pfam" id="PF00440">
    <property type="entry name" value="TetR_N"/>
    <property type="match status" value="1"/>
</dbReference>
<dbReference type="RefSeq" id="WP_151573555.1">
    <property type="nucleotide sequence ID" value="NZ_WBOT01000002.1"/>
</dbReference>
<proteinExistence type="predicted"/>
<keyword evidence="2 3" id="KW-0238">DNA-binding</keyword>
<dbReference type="OrthoDB" id="9789566at2"/>
<dbReference type="InterPro" id="IPR001647">
    <property type="entry name" value="HTH_TetR"/>
</dbReference>
<dbReference type="GO" id="GO:0003677">
    <property type="term" value="F:DNA binding"/>
    <property type="evidence" value="ECO:0007669"/>
    <property type="project" value="UniProtKB-UniRule"/>
</dbReference>
<organism evidence="5 6">
    <name type="scientific">Bacillus mesophilum</name>
    <dbReference type="NCBI Taxonomy" id="1071718"/>
    <lineage>
        <taxon>Bacteria</taxon>
        <taxon>Bacillati</taxon>
        <taxon>Bacillota</taxon>
        <taxon>Bacilli</taxon>
        <taxon>Bacillales</taxon>
        <taxon>Bacillaceae</taxon>
        <taxon>Bacillus</taxon>
    </lineage>
</organism>
<evidence type="ECO:0000256" key="3">
    <source>
        <dbReference type="PROSITE-ProRule" id="PRU00335"/>
    </source>
</evidence>
<dbReference type="Gene3D" id="1.10.357.10">
    <property type="entry name" value="Tetracycline Repressor, domain 2"/>
    <property type="match status" value="1"/>
</dbReference>
<comment type="caution">
    <text evidence="5">The sequence shown here is derived from an EMBL/GenBank/DDBJ whole genome shotgun (WGS) entry which is preliminary data.</text>
</comment>
<protein>
    <submittedName>
        <fullName evidence="5">TetR/AcrR family transcriptional regulator</fullName>
    </submittedName>
</protein>